<name>A0ABQ7GY62_DUNSA</name>
<evidence type="ECO:0000256" key="2">
    <source>
        <dbReference type="ARBA" id="ARBA00023315"/>
    </source>
</evidence>
<dbReference type="CDD" id="cd04301">
    <property type="entry name" value="NAT_SF"/>
    <property type="match status" value="1"/>
</dbReference>
<evidence type="ECO:0000259" key="4">
    <source>
        <dbReference type="PROSITE" id="PS51186"/>
    </source>
</evidence>
<protein>
    <recommendedName>
        <fullName evidence="4">N-acetyltransferase domain-containing protein</fullName>
    </recommendedName>
</protein>
<gene>
    <name evidence="5" type="ORF">DUNSADRAFT_515</name>
</gene>
<keyword evidence="2" id="KW-0012">Acyltransferase</keyword>
<dbReference type="Pfam" id="PF13508">
    <property type="entry name" value="Acetyltransf_7"/>
    <property type="match status" value="1"/>
</dbReference>
<dbReference type="EMBL" id="MU069540">
    <property type="protein sequence ID" value="KAF5839542.1"/>
    <property type="molecule type" value="Genomic_DNA"/>
</dbReference>
<dbReference type="Gene3D" id="3.40.630.30">
    <property type="match status" value="1"/>
</dbReference>
<evidence type="ECO:0000313" key="6">
    <source>
        <dbReference type="Proteomes" id="UP000815325"/>
    </source>
</evidence>
<dbReference type="PANTHER" id="PTHR43626:SF4">
    <property type="entry name" value="GCN5-RELATED N-ACETYLTRANSFERASE 2, CHLOROPLASTIC"/>
    <property type="match status" value="1"/>
</dbReference>
<feature type="compositionally biased region" description="Polar residues" evidence="3">
    <location>
        <begin position="304"/>
        <end position="324"/>
    </location>
</feature>
<feature type="domain" description="N-acetyltransferase" evidence="4">
    <location>
        <begin position="149"/>
        <end position="290"/>
    </location>
</feature>
<comment type="caution">
    <text evidence="5">The sequence shown here is derived from an EMBL/GenBank/DDBJ whole genome shotgun (WGS) entry which is preliminary data.</text>
</comment>
<dbReference type="SUPFAM" id="SSF55729">
    <property type="entry name" value="Acyl-CoA N-acyltransferases (Nat)"/>
    <property type="match status" value="1"/>
</dbReference>
<reference evidence="5" key="1">
    <citation type="submission" date="2017-08" db="EMBL/GenBank/DDBJ databases">
        <authorList>
            <person name="Polle J.E."/>
            <person name="Barry K."/>
            <person name="Cushman J."/>
            <person name="Schmutz J."/>
            <person name="Tran D."/>
            <person name="Hathwaick L.T."/>
            <person name="Yim W.C."/>
            <person name="Jenkins J."/>
            <person name="Mckie-Krisberg Z.M."/>
            <person name="Prochnik S."/>
            <person name="Lindquist E."/>
            <person name="Dockter R.B."/>
            <person name="Adam C."/>
            <person name="Molina H."/>
            <person name="Bunkerborg J."/>
            <person name="Jin E."/>
            <person name="Buchheim M."/>
            <person name="Magnuson J."/>
        </authorList>
    </citation>
    <scope>NUCLEOTIDE SEQUENCE</scope>
    <source>
        <strain evidence="5">CCAP 19/18</strain>
    </source>
</reference>
<feature type="region of interest" description="Disordered" evidence="3">
    <location>
        <begin position="299"/>
        <end position="328"/>
    </location>
</feature>
<feature type="region of interest" description="Disordered" evidence="3">
    <location>
        <begin position="1"/>
        <end position="27"/>
    </location>
</feature>
<keyword evidence="6" id="KW-1185">Reference proteome</keyword>
<sequence length="355" mass="37925">MHHAASYSLTSHANTSAPSFLSPAQPLQQHAGKHSVATCSVRAPLGHQGISYVTSKKNLKTSEVAQLLATSTTCQAPDILHGSMAQAALSLHSRTHKTVASQVQAAEPPNIVLYPPTLEAGSTAVEEVPSKCEGGQQSVTTNHSVDENALMRRIEKGTQCSSAIVAAFAEQEDLYGFASSSEGVQSSQPSWFSCITPSPPRSLVGLARATSDESLVATIHEVCVHPKYRGRGIGRRLIGTLLRQILSKGIYDIGAVVPAEVQRFYTAQGFEKDREQSTVMKLVPWRNRNPQLVACTECRAGSQAHPQHTQSRPDISSDPQTPASQPCEASLQLSEAASAALKGVLSRKLQVMFGP</sequence>
<evidence type="ECO:0000256" key="1">
    <source>
        <dbReference type="ARBA" id="ARBA00022679"/>
    </source>
</evidence>
<dbReference type="Proteomes" id="UP000815325">
    <property type="component" value="Unassembled WGS sequence"/>
</dbReference>
<keyword evidence="1" id="KW-0808">Transferase</keyword>
<dbReference type="InterPro" id="IPR000182">
    <property type="entry name" value="GNAT_dom"/>
</dbReference>
<proteinExistence type="predicted"/>
<organism evidence="5 6">
    <name type="scientific">Dunaliella salina</name>
    <name type="common">Green alga</name>
    <name type="synonym">Protococcus salinus</name>
    <dbReference type="NCBI Taxonomy" id="3046"/>
    <lineage>
        <taxon>Eukaryota</taxon>
        <taxon>Viridiplantae</taxon>
        <taxon>Chlorophyta</taxon>
        <taxon>core chlorophytes</taxon>
        <taxon>Chlorophyceae</taxon>
        <taxon>CS clade</taxon>
        <taxon>Chlamydomonadales</taxon>
        <taxon>Dunaliellaceae</taxon>
        <taxon>Dunaliella</taxon>
    </lineage>
</organism>
<dbReference type="InterPro" id="IPR045039">
    <property type="entry name" value="NSI-like"/>
</dbReference>
<dbReference type="PROSITE" id="PS51186">
    <property type="entry name" value="GNAT"/>
    <property type="match status" value="1"/>
</dbReference>
<dbReference type="InterPro" id="IPR016181">
    <property type="entry name" value="Acyl_CoA_acyltransferase"/>
</dbReference>
<dbReference type="PANTHER" id="PTHR43626">
    <property type="entry name" value="ACYL-COA N-ACYLTRANSFERASE"/>
    <property type="match status" value="1"/>
</dbReference>
<evidence type="ECO:0000313" key="5">
    <source>
        <dbReference type="EMBL" id="KAF5839542.1"/>
    </source>
</evidence>
<feature type="compositionally biased region" description="Polar residues" evidence="3">
    <location>
        <begin position="7"/>
        <end position="19"/>
    </location>
</feature>
<accession>A0ABQ7GY62</accession>
<evidence type="ECO:0000256" key="3">
    <source>
        <dbReference type="SAM" id="MobiDB-lite"/>
    </source>
</evidence>